<gene>
    <name evidence="1" type="ORF">HG15A2_36470</name>
</gene>
<sequence>MTGNPSNSPSGDSDDEFFKRRSDLLRRFFAGATEYVFATRLGVPDPPLIDYLTALLVRFVASDSIYSLRSPQGKRLCQVADMLAEANARQGTARRIAHRHIGDFTLFWSGVFPEIAESNRRTGTKDSLLDYQRQGKRNYYLASTLPAAEESAPDDVLTRLSDSFELCVYGLGEVRRQWDNRSGDEELPLLLG</sequence>
<name>A0A517MZK1_9BACT</name>
<keyword evidence="2" id="KW-1185">Reference proteome</keyword>
<dbReference type="RefSeq" id="WP_218932042.1">
    <property type="nucleotide sequence ID" value="NZ_CP036263.1"/>
</dbReference>
<dbReference type="EMBL" id="CP036263">
    <property type="protein sequence ID" value="QDT00311.1"/>
    <property type="molecule type" value="Genomic_DNA"/>
</dbReference>
<organism evidence="1 2">
    <name type="scientific">Adhaeretor mobilis</name>
    <dbReference type="NCBI Taxonomy" id="1930276"/>
    <lineage>
        <taxon>Bacteria</taxon>
        <taxon>Pseudomonadati</taxon>
        <taxon>Planctomycetota</taxon>
        <taxon>Planctomycetia</taxon>
        <taxon>Pirellulales</taxon>
        <taxon>Lacipirellulaceae</taxon>
        <taxon>Adhaeretor</taxon>
    </lineage>
</organism>
<accession>A0A517MZK1</accession>
<proteinExistence type="predicted"/>
<reference evidence="1 2" key="1">
    <citation type="submission" date="2019-02" db="EMBL/GenBank/DDBJ databases">
        <title>Deep-cultivation of Planctomycetes and their phenomic and genomic characterization uncovers novel biology.</title>
        <authorList>
            <person name="Wiegand S."/>
            <person name="Jogler M."/>
            <person name="Boedeker C."/>
            <person name="Pinto D."/>
            <person name="Vollmers J."/>
            <person name="Rivas-Marin E."/>
            <person name="Kohn T."/>
            <person name="Peeters S.H."/>
            <person name="Heuer A."/>
            <person name="Rast P."/>
            <person name="Oberbeckmann S."/>
            <person name="Bunk B."/>
            <person name="Jeske O."/>
            <person name="Meyerdierks A."/>
            <person name="Storesund J.E."/>
            <person name="Kallscheuer N."/>
            <person name="Luecker S."/>
            <person name="Lage O.M."/>
            <person name="Pohl T."/>
            <person name="Merkel B.J."/>
            <person name="Hornburger P."/>
            <person name="Mueller R.-W."/>
            <person name="Bruemmer F."/>
            <person name="Labrenz M."/>
            <person name="Spormann A.M."/>
            <person name="Op den Camp H."/>
            <person name="Overmann J."/>
            <person name="Amann R."/>
            <person name="Jetten M.S.M."/>
            <person name="Mascher T."/>
            <person name="Medema M.H."/>
            <person name="Devos D.P."/>
            <person name="Kaster A.-K."/>
            <person name="Ovreas L."/>
            <person name="Rohde M."/>
            <person name="Galperin M.Y."/>
            <person name="Jogler C."/>
        </authorList>
    </citation>
    <scope>NUCLEOTIDE SEQUENCE [LARGE SCALE GENOMIC DNA]</scope>
    <source>
        <strain evidence="1 2">HG15A2</strain>
    </source>
</reference>
<protein>
    <submittedName>
        <fullName evidence="1">Uncharacterized protein</fullName>
    </submittedName>
</protein>
<evidence type="ECO:0000313" key="1">
    <source>
        <dbReference type="EMBL" id="QDT00311.1"/>
    </source>
</evidence>
<dbReference type="AlphaFoldDB" id="A0A517MZK1"/>
<evidence type="ECO:0000313" key="2">
    <source>
        <dbReference type="Proteomes" id="UP000319852"/>
    </source>
</evidence>
<dbReference type="KEGG" id="amob:HG15A2_36470"/>
<dbReference type="Proteomes" id="UP000319852">
    <property type="component" value="Chromosome"/>
</dbReference>